<organism evidence="1 2">
    <name type="scientific">Microbispora rosea</name>
    <dbReference type="NCBI Taxonomy" id="58117"/>
    <lineage>
        <taxon>Bacteria</taxon>
        <taxon>Bacillati</taxon>
        <taxon>Actinomycetota</taxon>
        <taxon>Actinomycetes</taxon>
        <taxon>Streptosporangiales</taxon>
        <taxon>Streptosporangiaceae</taxon>
        <taxon>Microbispora</taxon>
    </lineage>
</organism>
<dbReference type="InterPro" id="IPR009959">
    <property type="entry name" value="Cyclase_SnoaL-like"/>
</dbReference>
<dbReference type="EMBL" id="FTNI01000031">
    <property type="protein sequence ID" value="SIS14813.1"/>
    <property type="molecule type" value="Genomic_DNA"/>
</dbReference>
<keyword evidence="1" id="KW-0413">Isomerase</keyword>
<name>A0A1N7GQF8_9ACTN</name>
<dbReference type="Pfam" id="PF07366">
    <property type="entry name" value="SnoaL"/>
    <property type="match status" value="1"/>
</dbReference>
<evidence type="ECO:0000313" key="2">
    <source>
        <dbReference type="Proteomes" id="UP000186096"/>
    </source>
</evidence>
<dbReference type="RefSeq" id="WP_076441073.1">
    <property type="nucleotide sequence ID" value="NZ_FTNI01000031.1"/>
</dbReference>
<dbReference type="Gene3D" id="3.10.450.50">
    <property type="match status" value="1"/>
</dbReference>
<sequence length="144" mass="16060">MPSARELKDRLFTAINHHDLYDVLDCYAPDAVYVSPAGVAEGREQIAWIYEGLCKVFPDICYTPWYKAPCVDPAFTEYTMTGTHRGPLLLPGGRVAAPTGRRITVRGSCACAVEHGKIITDRDYYDQLELYSQLGINLEPPPHS</sequence>
<dbReference type="GO" id="GO:0016853">
    <property type="term" value="F:isomerase activity"/>
    <property type="evidence" value="ECO:0007669"/>
    <property type="project" value="UniProtKB-KW"/>
</dbReference>
<dbReference type="AlphaFoldDB" id="A0A1N7GQF8"/>
<protein>
    <submittedName>
        <fullName evidence="1">Ketosteroid isomerase-related protein</fullName>
    </submittedName>
</protein>
<accession>A0A1N7GQF8</accession>
<dbReference type="STRING" id="58117.SAMN05421833_13150"/>
<gene>
    <name evidence="1" type="ORF">SAMN05421833_13150</name>
</gene>
<reference evidence="2" key="1">
    <citation type="submission" date="2017-01" db="EMBL/GenBank/DDBJ databases">
        <authorList>
            <person name="Varghese N."/>
            <person name="Submissions S."/>
        </authorList>
    </citation>
    <scope>NUCLEOTIDE SEQUENCE [LARGE SCALE GENOMIC DNA]</scope>
    <source>
        <strain evidence="2">ATCC 12950</strain>
    </source>
</reference>
<keyword evidence="2" id="KW-1185">Reference proteome</keyword>
<dbReference type="SUPFAM" id="SSF54427">
    <property type="entry name" value="NTF2-like"/>
    <property type="match status" value="1"/>
</dbReference>
<dbReference type="OrthoDB" id="4539871at2"/>
<proteinExistence type="predicted"/>
<dbReference type="Proteomes" id="UP000186096">
    <property type="component" value="Unassembled WGS sequence"/>
</dbReference>
<dbReference type="GO" id="GO:0030638">
    <property type="term" value="P:polyketide metabolic process"/>
    <property type="evidence" value="ECO:0007669"/>
    <property type="project" value="InterPro"/>
</dbReference>
<evidence type="ECO:0000313" key="1">
    <source>
        <dbReference type="EMBL" id="SIS14813.1"/>
    </source>
</evidence>
<dbReference type="InterPro" id="IPR032710">
    <property type="entry name" value="NTF2-like_dom_sf"/>
</dbReference>